<comment type="caution">
    <text evidence="2">The sequence shown here is derived from an EMBL/GenBank/DDBJ whole genome shotgun (WGS) entry which is preliminary data.</text>
</comment>
<accession>A0A427B4W8</accession>
<dbReference type="AlphaFoldDB" id="A0A427B4W8"/>
<proteinExistence type="predicted"/>
<evidence type="ECO:0000313" key="3">
    <source>
        <dbReference type="Proteomes" id="UP000287651"/>
    </source>
</evidence>
<dbReference type="Gene3D" id="3.40.50.2300">
    <property type="match status" value="1"/>
</dbReference>
<gene>
    <name evidence="2" type="ORF">B296_00001710</name>
</gene>
<name>A0A427B4W8_ENSVE</name>
<dbReference type="SUPFAM" id="SSF53098">
    <property type="entry name" value="Ribonuclease H-like"/>
    <property type="match status" value="1"/>
</dbReference>
<dbReference type="Gene3D" id="3.30.420.10">
    <property type="entry name" value="Ribonuclease H-like superfamily/Ribonuclease H"/>
    <property type="match status" value="1"/>
</dbReference>
<dbReference type="Pfam" id="PF02171">
    <property type="entry name" value="Piwi"/>
    <property type="match status" value="1"/>
</dbReference>
<dbReference type="EMBL" id="AMZH03000477">
    <property type="protein sequence ID" value="RRT83521.1"/>
    <property type="molecule type" value="Genomic_DNA"/>
</dbReference>
<protein>
    <recommendedName>
        <fullName evidence="1">Piwi domain-containing protein</fullName>
    </recommendedName>
</protein>
<reference evidence="2 3" key="1">
    <citation type="journal article" date="2014" name="Agronomy (Basel)">
        <title>A Draft Genome Sequence for Ensete ventricosum, the Drought-Tolerant Tree Against Hunger.</title>
        <authorList>
            <person name="Harrison J."/>
            <person name="Moore K.A."/>
            <person name="Paszkiewicz K."/>
            <person name="Jones T."/>
            <person name="Grant M."/>
            <person name="Ambacheew D."/>
            <person name="Muzemil S."/>
            <person name="Studholme D.J."/>
        </authorList>
    </citation>
    <scope>NUCLEOTIDE SEQUENCE [LARGE SCALE GENOMIC DNA]</scope>
</reference>
<evidence type="ECO:0000259" key="1">
    <source>
        <dbReference type="PROSITE" id="PS50822"/>
    </source>
</evidence>
<evidence type="ECO:0000313" key="2">
    <source>
        <dbReference type="EMBL" id="RRT83521.1"/>
    </source>
</evidence>
<dbReference type="InterPro" id="IPR003165">
    <property type="entry name" value="Piwi"/>
</dbReference>
<dbReference type="Proteomes" id="UP000287651">
    <property type="component" value="Unassembled WGS sequence"/>
</dbReference>
<dbReference type="InterPro" id="IPR012337">
    <property type="entry name" value="RNaseH-like_sf"/>
</dbReference>
<dbReference type="PANTHER" id="PTHR22891">
    <property type="entry name" value="EUKARYOTIC TRANSLATION INITIATION FACTOR 2C"/>
    <property type="match status" value="1"/>
</dbReference>
<sequence>MFQKFNCGPVIPAYSAKPEQVEKAIKHVYSAALNKLKGKELELLIAILPDNNGSLYCDLKRICETDLGLISQCCLTKHVFKISKQYLANVSLKINVKVVDSQDWPEVTKYAGLVCAQARRHGMILSRGWSKRRTILPSSITRSRCYSKDPPAYYAHLAAFRARFYVDRNISENSPAPSMGSVKPLPAVKEKVKQVMSYC</sequence>
<organism evidence="2 3">
    <name type="scientific">Ensete ventricosum</name>
    <name type="common">Abyssinian banana</name>
    <name type="synonym">Musa ensete</name>
    <dbReference type="NCBI Taxonomy" id="4639"/>
    <lineage>
        <taxon>Eukaryota</taxon>
        <taxon>Viridiplantae</taxon>
        <taxon>Streptophyta</taxon>
        <taxon>Embryophyta</taxon>
        <taxon>Tracheophyta</taxon>
        <taxon>Spermatophyta</taxon>
        <taxon>Magnoliopsida</taxon>
        <taxon>Liliopsida</taxon>
        <taxon>Zingiberales</taxon>
        <taxon>Musaceae</taxon>
        <taxon>Ensete</taxon>
    </lineage>
</organism>
<feature type="domain" description="Piwi" evidence="1">
    <location>
        <begin position="43"/>
        <end position="98"/>
    </location>
</feature>
<dbReference type="PROSITE" id="PS50822">
    <property type="entry name" value="PIWI"/>
    <property type="match status" value="1"/>
</dbReference>
<dbReference type="InterPro" id="IPR036397">
    <property type="entry name" value="RNaseH_sf"/>
</dbReference>
<dbReference type="GO" id="GO:0003676">
    <property type="term" value="F:nucleic acid binding"/>
    <property type="evidence" value="ECO:0007669"/>
    <property type="project" value="InterPro"/>
</dbReference>